<dbReference type="EMBL" id="HACA01009401">
    <property type="protein sequence ID" value="CDW26762.1"/>
    <property type="molecule type" value="Transcribed_RNA"/>
</dbReference>
<proteinExistence type="predicted"/>
<accession>A0A0K2TMA9</accession>
<evidence type="ECO:0000313" key="1">
    <source>
        <dbReference type="EMBL" id="CDW26762.1"/>
    </source>
</evidence>
<name>A0A0K2TMA9_LEPSM</name>
<reference evidence="1" key="1">
    <citation type="submission" date="2014-05" db="EMBL/GenBank/DDBJ databases">
        <authorList>
            <person name="Chronopoulou M."/>
        </authorList>
    </citation>
    <scope>NUCLEOTIDE SEQUENCE</scope>
    <source>
        <tissue evidence="1">Whole organism</tissue>
    </source>
</reference>
<sequence length="49" mass="5643">MCRSCTSMYENMSNISKPAAYLNKWSKQSICVILKKMVLHQFCKQIGAK</sequence>
<dbReference type="AlphaFoldDB" id="A0A0K2TMA9"/>
<protein>
    <submittedName>
        <fullName evidence="1">Uncharacterized protein</fullName>
    </submittedName>
</protein>
<organism evidence="1">
    <name type="scientific">Lepeophtheirus salmonis</name>
    <name type="common">Salmon louse</name>
    <name type="synonym">Caligus salmonis</name>
    <dbReference type="NCBI Taxonomy" id="72036"/>
    <lineage>
        <taxon>Eukaryota</taxon>
        <taxon>Metazoa</taxon>
        <taxon>Ecdysozoa</taxon>
        <taxon>Arthropoda</taxon>
        <taxon>Crustacea</taxon>
        <taxon>Multicrustacea</taxon>
        <taxon>Hexanauplia</taxon>
        <taxon>Copepoda</taxon>
        <taxon>Siphonostomatoida</taxon>
        <taxon>Caligidae</taxon>
        <taxon>Lepeophtheirus</taxon>
    </lineage>
</organism>